<proteinExistence type="predicted"/>
<comment type="caution">
    <text evidence="1">The sequence shown here is derived from an EMBL/GenBank/DDBJ whole genome shotgun (WGS) entry which is preliminary data.</text>
</comment>
<name>A0A0C2S5I0_9BACL</name>
<dbReference type="AlphaFoldDB" id="A0A0C2S5I0"/>
<dbReference type="PATRIC" id="fig|889306.3.peg.764"/>
<evidence type="ECO:0000313" key="1">
    <source>
        <dbReference type="EMBL" id="KIL49294.1"/>
    </source>
</evidence>
<reference evidence="1 2" key="1">
    <citation type="submission" date="2015-01" db="EMBL/GenBank/DDBJ databases">
        <title>Genome sequencing of Jeotgalibacillus soli.</title>
        <authorList>
            <person name="Goh K.M."/>
            <person name="Chan K.-G."/>
            <person name="Yaakop A.S."/>
            <person name="Ee R."/>
            <person name="Gan H.M."/>
            <person name="Chan C.S."/>
        </authorList>
    </citation>
    <scope>NUCLEOTIDE SEQUENCE [LARGE SCALE GENOMIC DNA]</scope>
    <source>
        <strain evidence="1 2">P9</strain>
    </source>
</reference>
<organism evidence="1 2">
    <name type="scientific">Jeotgalibacillus soli</name>
    <dbReference type="NCBI Taxonomy" id="889306"/>
    <lineage>
        <taxon>Bacteria</taxon>
        <taxon>Bacillati</taxon>
        <taxon>Bacillota</taxon>
        <taxon>Bacilli</taxon>
        <taxon>Bacillales</taxon>
        <taxon>Caryophanaceae</taxon>
        <taxon>Jeotgalibacillus</taxon>
    </lineage>
</organism>
<gene>
    <name evidence="1" type="ORF">KP78_07620</name>
</gene>
<evidence type="ECO:0000313" key="2">
    <source>
        <dbReference type="Proteomes" id="UP000031938"/>
    </source>
</evidence>
<sequence>MEGCLLRNGPYKNGFIYERSGSKPDQEIVDQIVSDLEGTWNLPHGLSSVLLLIKGVVLEQKKA</sequence>
<keyword evidence="2" id="KW-1185">Reference proteome</keyword>
<dbReference type="Proteomes" id="UP000031938">
    <property type="component" value="Unassembled WGS sequence"/>
</dbReference>
<accession>A0A0C2S5I0</accession>
<dbReference type="EMBL" id="JXRP01000009">
    <property type="protein sequence ID" value="KIL49294.1"/>
    <property type="molecule type" value="Genomic_DNA"/>
</dbReference>
<protein>
    <submittedName>
        <fullName evidence="1">Uncharacterized protein</fullName>
    </submittedName>
</protein>
<dbReference type="RefSeq" id="WP_041086409.1">
    <property type="nucleotide sequence ID" value="NZ_JXRP01000009.1"/>
</dbReference>